<dbReference type="RefSeq" id="WP_099555594.1">
    <property type="nucleotide sequence ID" value="NZ_LT960614.1"/>
</dbReference>
<name>A0A2C9D5K2_9HYPH</name>
<evidence type="ECO:0000259" key="1">
    <source>
        <dbReference type="SMART" id="SM00460"/>
    </source>
</evidence>
<dbReference type="Pfam" id="PF01841">
    <property type="entry name" value="Transglut_core"/>
    <property type="match status" value="1"/>
</dbReference>
<dbReference type="OrthoDB" id="9804023at2"/>
<dbReference type="EMBL" id="LT960614">
    <property type="protein sequence ID" value="SON55021.1"/>
    <property type="molecule type" value="Genomic_DNA"/>
</dbReference>
<proteinExistence type="predicted"/>
<dbReference type="SUPFAM" id="SSF54001">
    <property type="entry name" value="Cysteine proteinases"/>
    <property type="match status" value="1"/>
</dbReference>
<dbReference type="AlphaFoldDB" id="A0A2C9D5K2"/>
<gene>
    <name evidence="2" type="ORF">HDIA_1480</name>
</gene>
<dbReference type="Gene3D" id="3.10.620.30">
    <property type="match status" value="1"/>
</dbReference>
<evidence type="ECO:0000313" key="2">
    <source>
        <dbReference type="EMBL" id="SON55021.1"/>
    </source>
</evidence>
<protein>
    <recommendedName>
        <fullName evidence="1">Transglutaminase-like domain-containing protein</fullName>
    </recommendedName>
</protein>
<dbReference type="Pfam" id="PF08379">
    <property type="entry name" value="Bact_transglu_N"/>
    <property type="match status" value="1"/>
</dbReference>
<feature type="domain" description="Transglutaminase-like" evidence="1">
    <location>
        <begin position="172"/>
        <end position="238"/>
    </location>
</feature>
<dbReference type="InterPro" id="IPR002931">
    <property type="entry name" value="Transglutaminase-like"/>
</dbReference>
<dbReference type="KEGG" id="hdi:HDIA_1480"/>
<dbReference type="InterPro" id="IPR013589">
    <property type="entry name" value="Bac_transglu_N"/>
</dbReference>
<dbReference type="SMART" id="SM00460">
    <property type="entry name" value="TGc"/>
    <property type="match status" value="1"/>
</dbReference>
<dbReference type="PANTHER" id="PTHR33490:SF1">
    <property type="entry name" value="SLL1233 PROTEIN"/>
    <property type="match status" value="1"/>
</dbReference>
<accession>A0A2C9D5K2</accession>
<dbReference type="InterPro" id="IPR038765">
    <property type="entry name" value="Papain-like_cys_pep_sf"/>
</dbReference>
<dbReference type="Proteomes" id="UP000223606">
    <property type="component" value="Chromosome 1"/>
</dbReference>
<keyword evidence="3" id="KW-1185">Reference proteome</keyword>
<organism evidence="2 3">
    <name type="scientific">Hartmannibacter diazotrophicus</name>
    <dbReference type="NCBI Taxonomy" id="1482074"/>
    <lineage>
        <taxon>Bacteria</taxon>
        <taxon>Pseudomonadati</taxon>
        <taxon>Pseudomonadota</taxon>
        <taxon>Alphaproteobacteria</taxon>
        <taxon>Hyphomicrobiales</taxon>
        <taxon>Pleomorphomonadaceae</taxon>
        <taxon>Hartmannibacter</taxon>
    </lineage>
</organism>
<sequence>MKLTIHHTTRYRYNRPVQLLPHRMLLLPRGSHNVVVLASTLACSPTAQLDWVQDVFGNLIAVATFSEPTSELVITSTVAVDQLADAWPVFQIAPEAQTFPFDFSPDDVIDLGALRVPEHGDPAGQLHDWARGFVRGRSTDTLSLLKDINAGMLSAVAYRARDEEGTQDPLQTLQLASGSCRDIAALLIEAVRHLGFGARAVSGYVFDPDMPASNHGSTHAWAEIYLPRAGWIAFDPTNRRFGGAGLIPVAVARNNQQIMPVAGGYLGAPDDFSAMDVRVTVSPTEEG</sequence>
<evidence type="ECO:0000313" key="3">
    <source>
        <dbReference type="Proteomes" id="UP000223606"/>
    </source>
</evidence>
<reference evidence="3" key="1">
    <citation type="submission" date="2017-09" db="EMBL/GenBank/DDBJ databases">
        <title>Genome sequence of Nannocystis excedens DSM 71.</title>
        <authorList>
            <person name="Blom J."/>
        </authorList>
    </citation>
    <scope>NUCLEOTIDE SEQUENCE [LARGE SCALE GENOMIC DNA]</scope>
    <source>
        <strain evidence="3">type strain: E19</strain>
    </source>
</reference>
<dbReference type="PANTHER" id="PTHR33490">
    <property type="entry name" value="BLR5614 PROTEIN-RELATED"/>
    <property type="match status" value="1"/>
</dbReference>